<dbReference type="InterPro" id="IPR036866">
    <property type="entry name" value="RibonucZ/Hydroxyglut_hydro"/>
</dbReference>
<dbReference type="SUPFAM" id="SSF56281">
    <property type="entry name" value="Metallo-hydrolase/oxidoreductase"/>
    <property type="match status" value="1"/>
</dbReference>
<feature type="domain" description="Metallo-beta-lactamase" evidence="1">
    <location>
        <begin position="50"/>
        <end position="236"/>
    </location>
</feature>
<keyword evidence="3" id="KW-1185">Reference proteome</keyword>
<comment type="caution">
    <text evidence="2">The sequence shown here is derived from an EMBL/GenBank/DDBJ whole genome shotgun (WGS) entry which is preliminary data.</text>
</comment>
<proteinExistence type="predicted"/>
<dbReference type="InterPro" id="IPR050855">
    <property type="entry name" value="NDM-1-like"/>
</dbReference>
<dbReference type="PANTHER" id="PTHR42951:SF14">
    <property type="entry name" value="METALLO-BETA-LACTAMASE SUPERFAMILY PROTEIN"/>
    <property type="match status" value="1"/>
</dbReference>
<name>A0A3M0I2V5_9ACTN</name>
<dbReference type="AlphaFoldDB" id="A0A3M0I2V5"/>
<dbReference type="InterPro" id="IPR001279">
    <property type="entry name" value="Metallo-B-lactamas"/>
</dbReference>
<dbReference type="SMART" id="SM00849">
    <property type="entry name" value="Lactamase_B"/>
    <property type="match status" value="1"/>
</dbReference>
<dbReference type="CDD" id="cd07739">
    <property type="entry name" value="metallo-hydrolase-like_MBL-fold"/>
    <property type="match status" value="1"/>
</dbReference>
<keyword evidence="2" id="KW-0378">Hydrolase</keyword>
<dbReference type="Pfam" id="PF00753">
    <property type="entry name" value="Lactamase_B"/>
    <property type="match status" value="1"/>
</dbReference>
<dbReference type="GO" id="GO:0016787">
    <property type="term" value="F:hydrolase activity"/>
    <property type="evidence" value="ECO:0007669"/>
    <property type="project" value="UniProtKB-KW"/>
</dbReference>
<sequence length="298" mass="33043">MSRTRSSVATRSDDVRRPPAPLSWDVFTSEPLQTLVDEPPPGWRHRVWPPISSTLIYGVREAVLVDAPITVDQVRTLMDRIAASGKSLTTVYVTHGHGDHWFGAGALTDRFPGARIVAIPAVAEQMRQHATDAELALWKARFPGRMPDRIRMPEEIPDHVIELEGQQLTAIELGHTDTDDTTCLHVPSIGLVAAGDAIYNGIYLQLRESDADSRNEWIAAADTIESLHPSSVIAGHKSEGRSDGTEIIAETRRYIRDFEDVLANCTTAREVFDRMVARYPTWKYPGALWASAAQLKDS</sequence>
<organism evidence="2 3">
    <name type="scientific">Streptomyces shenzhenensis</name>
    <dbReference type="NCBI Taxonomy" id="943815"/>
    <lineage>
        <taxon>Bacteria</taxon>
        <taxon>Bacillati</taxon>
        <taxon>Actinomycetota</taxon>
        <taxon>Actinomycetes</taxon>
        <taxon>Kitasatosporales</taxon>
        <taxon>Streptomycetaceae</taxon>
        <taxon>Streptomyces</taxon>
    </lineage>
</organism>
<dbReference type="RefSeq" id="WP_121892719.1">
    <property type="nucleotide sequence ID" value="NZ_PENI01000022.1"/>
</dbReference>
<dbReference type="Gene3D" id="3.60.15.10">
    <property type="entry name" value="Ribonuclease Z/Hydroxyacylglutathione hydrolase-like"/>
    <property type="match status" value="1"/>
</dbReference>
<accession>A0A3M0I2V5</accession>
<dbReference type="PANTHER" id="PTHR42951">
    <property type="entry name" value="METALLO-BETA-LACTAMASE DOMAIN-CONTAINING"/>
    <property type="match status" value="1"/>
</dbReference>
<evidence type="ECO:0000313" key="3">
    <source>
        <dbReference type="Proteomes" id="UP000270471"/>
    </source>
</evidence>
<evidence type="ECO:0000259" key="1">
    <source>
        <dbReference type="SMART" id="SM00849"/>
    </source>
</evidence>
<dbReference type="Proteomes" id="UP000270471">
    <property type="component" value="Unassembled WGS sequence"/>
</dbReference>
<dbReference type="EMBL" id="PENI01000022">
    <property type="protein sequence ID" value="RMB82500.1"/>
    <property type="molecule type" value="Genomic_DNA"/>
</dbReference>
<dbReference type="OrthoDB" id="2273115at2"/>
<protein>
    <submittedName>
        <fullName evidence="2">MBL fold metallo-hydrolase</fullName>
    </submittedName>
</protein>
<reference evidence="2 3" key="1">
    <citation type="submission" date="2017-11" db="EMBL/GenBank/DDBJ databases">
        <title>Draft genome of actinobacteria isolated from guarana (Paullinia cupana (Mart.) Ducke.</title>
        <authorList>
            <person name="Siqueira K.A."/>
            <person name="Liotti R.G."/>
            <person name="Mendes T.A.O."/>
            <person name="Soares M.A."/>
        </authorList>
    </citation>
    <scope>NUCLEOTIDE SEQUENCE [LARGE SCALE GENOMIC DNA]</scope>
    <source>
        <strain evidence="2 3">193</strain>
    </source>
</reference>
<evidence type="ECO:0000313" key="2">
    <source>
        <dbReference type="EMBL" id="RMB82500.1"/>
    </source>
</evidence>
<gene>
    <name evidence="2" type="ORF">CTZ28_29055</name>
</gene>